<keyword evidence="3" id="KW-1185">Reference proteome</keyword>
<dbReference type="EMBL" id="CAJPEV010001717">
    <property type="protein sequence ID" value="CAG0893995.1"/>
    <property type="molecule type" value="Genomic_DNA"/>
</dbReference>
<dbReference type="EMBL" id="LR901234">
    <property type="protein sequence ID" value="CAD7248125.1"/>
    <property type="molecule type" value="Genomic_DNA"/>
</dbReference>
<sequence>MGSPQYTLKTRLLRGTGKKYKVLFTAELVSGSRLHPISRNKVHLLHKLKIRKEVEDRKMKVFVDEHIDADTKVIMRGTGFVVRDLRSTDQIREWGLVSEPAAMEATDEGDLGLEAQGPMRGGPSARI</sequence>
<proteinExistence type="predicted"/>
<feature type="region of interest" description="Disordered" evidence="1">
    <location>
        <begin position="105"/>
        <end position="127"/>
    </location>
</feature>
<name>A0A7R8XLA0_9CRUS</name>
<evidence type="ECO:0000256" key="1">
    <source>
        <dbReference type="SAM" id="MobiDB-lite"/>
    </source>
</evidence>
<organism evidence="2">
    <name type="scientific">Darwinula stevensoni</name>
    <dbReference type="NCBI Taxonomy" id="69355"/>
    <lineage>
        <taxon>Eukaryota</taxon>
        <taxon>Metazoa</taxon>
        <taxon>Ecdysozoa</taxon>
        <taxon>Arthropoda</taxon>
        <taxon>Crustacea</taxon>
        <taxon>Oligostraca</taxon>
        <taxon>Ostracoda</taxon>
        <taxon>Podocopa</taxon>
        <taxon>Podocopida</taxon>
        <taxon>Darwinulocopina</taxon>
        <taxon>Darwinuloidea</taxon>
        <taxon>Darwinulidae</taxon>
        <taxon>Darwinula</taxon>
    </lineage>
</organism>
<reference evidence="2" key="1">
    <citation type="submission" date="2020-11" db="EMBL/GenBank/DDBJ databases">
        <authorList>
            <person name="Tran Van P."/>
        </authorList>
    </citation>
    <scope>NUCLEOTIDE SEQUENCE</scope>
</reference>
<dbReference type="Proteomes" id="UP000677054">
    <property type="component" value="Unassembled WGS sequence"/>
</dbReference>
<evidence type="ECO:0000313" key="2">
    <source>
        <dbReference type="EMBL" id="CAD7248125.1"/>
    </source>
</evidence>
<evidence type="ECO:0000313" key="3">
    <source>
        <dbReference type="Proteomes" id="UP000677054"/>
    </source>
</evidence>
<gene>
    <name evidence="2" type="ORF">DSTB1V02_LOCUS7946</name>
</gene>
<dbReference type="AlphaFoldDB" id="A0A7R8XLA0"/>
<accession>A0A7R8XLA0</accession>
<protein>
    <submittedName>
        <fullName evidence="2">Uncharacterized protein</fullName>
    </submittedName>
</protein>